<evidence type="ECO:0000256" key="1">
    <source>
        <dbReference type="ARBA" id="ARBA00005695"/>
    </source>
</evidence>
<evidence type="ECO:0000256" key="3">
    <source>
        <dbReference type="ARBA" id="ARBA00022729"/>
    </source>
</evidence>
<dbReference type="GO" id="GO:1904680">
    <property type="term" value="F:peptide transmembrane transporter activity"/>
    <property type="evidence" value="ECO:0007669"/>
    <property type="project" value="TreeGrafter"/>
</dbReference>
<feature type="domain" description="Solute-binding protein family 5" evidence="4">
    <location>
        <begin position="69"/>
        <end position="264"/>
    </location>
</feature>
<dbReference type="SUPFAM" id="SSF53850">
    <property type="entry name" value="Periplasmic binding protein-like II"/>
    <property type="match status" value="1"/>
</dbReference>
<dbReference type="AlphaFoldDB" id="A0A0T5ZXN3"/>
<reference evidence="5 6" key="1">
    <citation type="submission" date="2015-05" db="EMBL/GenBank/DDBJ databases">
        <title>Critical biogeochemical functions in the subsurface are associated with bacteria from new phyla and little studied lineages.</title>
        <authorList>
            <person name="Hug L.A."/>
            <person name="Thomas B.C."/>
            <person name="Sharon I."/>
            <person name="Brown C.T."/>
            <person name="Sharma R."/>
            <person name="Hettich R.L."/>
            <person name="Wilkins M.J."/>
            <person name="Williams K.H."/>
            <person name="Singh A."/>
            <person name="Banfield J.F."/>
        </authorList>
    </citation>
    <scope>NUCLEOTIDE SEQUENCE [LARGE SCALE GENOMIC DNA]</scope>
    <source>
        <strain evidence="5">CSP1-7</strain>
    </source>
</reference>
<name>A0A0T5ZXN3_UNCKA</name>
<dbReference type="InterPro" id="IPR000914">
    <property type="entry name" value="SBP_5_dom"/>
</dbReference>
<dbReference type="PIRSF" id="PIRSF002741">
    <property type="entry name" value="MppA"/>
    <property type="match status" value="1"/>
</dbReference>
<dbReference type="PANTHER" id="PTHR30290">
    <property type="entry name" value="PERIPLASMIC BINDING COMPONENT OF ABC TRANSPORTER"/>
    <property type="match status" value="1"/>
</dbReference>
<sequence length="470" mass="53092">MRRYILLVLVLAVLGGWLALRVSWGTTFTEGIVGQPVDLIPGQGPANPVDETLEKLLFRSLFRYNEAGEIESDLAKEYRLSADGRIYTVTLEEAVWRDGQPITATDVAFTFTRDPAFADITIEQEGEREVRFLLKNPLGSFLDILTRPVAPAHFREIGLTNLGSREFFISEVTQEGETVKEITFRTNESAKIKNLRLKFFKTTDDLIAGARSGEVDGLVADSFSDPSFALYQTPVYSQYFAVFFNLESSNSLVKNNSFRRAAALKTPLFSDGYRVFGPLSGTWAQGKLSFPTYRKKSAGKFKGSLTITVAKAGFLPQIAQEISRSWKDNLGITVNVNAVSADAVSGILQDRSFEAIILGQEVERDPDRYNLWHSSAKDFPGQNISAYADPRADRALEEGRKAFSRSSRRKHYLNFQNLFVENNPAIFLYHPKLSYWVNKKFEGPDLEEVFNPEERFWNFLEWQLSFKPGD</sequence>
<evidence type="ECO:0000313" key="6">
    <source>
        <dbReference type="Proteomes" id="UP000051297"/>
    </source>
</evidence>
<dbReference type="Pfam" id="PF00496">
    <property type="entry name" value="SBP_bac_5"/>
    <property type="match status" value="1"/>
</dbReference>
<evidence type="ECO:0000256" key="2">
    <source>
        <dbReference type="ARBA" id="ARBA00022448"/>
    </source>
</evidence>
<dbReference type="GO" id="GO:0042597">
    <property type="term" value="C:periplasmic space"/>
    <property type="evidence" value="ECO:0007669"/>
    <property type="project" value="UniProtKB-ARBA"/>
</dbReference>
<gene>
    <name evidence="5" type="ORF">XU08_C0002G0080</name>
</gene>
<accession>A0A0T5ZXN3</accession>
<comment type="caution">
    <text evidence="5">The sequence shown here is derived from an EMBL/GenBank/DDBJ whole genome shotgun (WGS) entry which is preliminary data.</text>
</comment>
<dbReference type="Gene3D" id="3.40.190.10">
    <property type="entry name" value="Periplasmic binding protein-like II"/>
    <property type="match status" value="2"/>
</dbReference>
<dbReference type="EMBL" id="LDXK01000002">
    <property type="protein sequence ID" value="KRT67527.1"/>
    <property type="molecule type" value="Genomic_DNA"/>
</dbReference>
<keyword evidence="2" id="KW-0813">Transport</keyword>
<dbReference type="Gene3D" id="3.10.105.10">
    <property type="entry name" value="Dipeptide-binding Protein, Domain 3"/>
    <property type="match status" value="2"/>
</dbReference>
<dbReference type="GO" id="GO:0015833">
    <property type="term" value="P:peptide transport"/>
    <property type="evidence" value="ECO:0007669"/>
    <property type="project" value="TreeGrafter"/>
</dbReference>
<dbReference type="STRING" id="1576480.XU08_C0002G0080"/>
<dbReference type="Proteomes" id="UP000051297">
    <property type="component" value="Unassembled WGS sequence"/>
</dbReference>
<comment type="similarity">
    <text evidence="1">Belongs to the bacterial solute-binding protein 5 family.</text>
</comment>
<dbReference type="GO" id="GO:0043190">
    <property type="term" value="C:ATP-binding cassette (ABC) transporter complex"/>
    <property type="evidence" value="ECO:0007669"/>
    <property type="project" value="InterPro"/>
</dbReference>
<dbReference type="InterPro" id="IPR030678">
    <property type="entry name" value="Peptide/Ni-bd"/>
</dbReference>
<protein>
    <submittedName>
        <fullName evidence="5">Putative ABC transporter substrate binding protein</fullName>
    </submittedName>
</protein>
<evidence type="ECO:0000313" key="5">
    <source>
        <dbReference type="EMBL" id="KRT67527.1"/>
    </source>
</evidence>
<dbReference type="InterPro" id="IPR039424">
    <property type="entry name" value="SBP_5"/>
</dbReference>
<dbReference type="PANTHER" id="PTHR30290:SF9">
    <property type="entry name" value="OLIGOPEPTIDE-BINDING PROTEIN APPA"/>
    <property type="match status" value="1"/>
</dbReference>
<dbReference type="Gene3D" id="3.90.76.10">
    <property type="entry name" value="Dipeptide-binding Protein, Domain 1"/>
    <property type="match status" value="1"/>
</dbReference>
<organism evidence="5 6">
    <name type="scientific">candidate division WWE3 bacterium CSP1-7</name>
    <dbReference type="NCBI Taxonomy" id="1576480"/>
    <lineage>
        <taxon>Bacteria</taxon>
        <taxon>Katanobacteria</taxon>
    </lineage>
</organism>
<evidence type="ECO:0000259" key="4">
    <source>
        <dbReference type="Pfam" id="PF00496"/>
    </source>
</evidence>
<proteinExistence type="inferred from homology"/>
<keyword evidence="3" id="KW-0732">Signal</keyword>